<dbReference type="EMBL" id="JACHMC010000001">
    <property type="protein sequence ID" value="MBB4883037.1"/>
    <property type="molecule type" value="Genomic_DNA"/>
</dbReference>
<reference evidence="1 2" key="1">
    <citation type="submission" date="2020-08" db="EMBL/GenBank/DDBJ databases">
        <title>Sequencing the genomes of 1000 actinobacteria strains.</title>
        <authorList>
            <person name="Klenk H.-P."/>
        </authorList>
    </citation>
    <scope>NUCLEOTIDE SEQUENCE [LARGE SCALE GENOMIC DNA]</scope>
    <source>
        <strain evidence="1 2">DSM 19079</strain>
    </source>
</reference>
<evidence type="ECO:0000313" key="1">
    <source>
        <dbReference type="EMBL" id="MBB4883037.1"/>
    </source>
</evidence>
<protein>
    <submittedName>
        <fullName evidence="1">ATP synthase protein I</fullName>
    </submittedName>
</protein>
<proteinExistence type="predicted"/>
<dbReference type="RefSeq" id="WP_135028229.1">
    <property type="nucleotide sequence ID" value="NZ_BMLA01000001.1"/>
</dbReference>
<gene>
    <name evidence="1" type="ORF">BJ976_001388</name>
</gene>
<comment type="caution">
    <text evidence="1">The sequence shown here is derived from an EMBL/GenBank/DDBJ whole genome shotgun (WGS) entry which is preliminary data.</text>
</comment>
<dbReference type="Proteomes" id="UP000560081">
    <property type="component" value="Unassembled WGS sequence"/>
</dbReference>
<name>A0A4Y8X463_9MICC</name>
<keyword evidence="2" id="KW-1185">Reference proteome</keyword>
<sequence length="150" mass="15376">MGARDAGSVGAGRRRRRRWENRAGWWGILRWSAGATAVALLLVTAAAGLLHGSAAALSALLGGGVVLVLSALTGATTALAWDHARELALPLAMGALVAKLALYAVLLAAVPPPSWAQVLPTAAGALVAVAVWQVVEVLVFARTRRAVYGP</sequence>
<organism evidence="1 2">
    <name type="scientific">Micrococcus flavus</name>
    <dbReference type="NCBI Taxonomy" id="384602"/>
    <lineage>
        <taxon>Bacteria</taxon>
        <taxon>Bacillati</taxon>
        <taxon>Actinomycetota</taxon>
        <taxon>Actinomycetes</taxon>
        <taxon>Micrococcales</taxon>
        <taxon>Micrococcaceae</taxon>
        <taxon>Micrococcus</taxon>
    </lineage>
</organism>
<dbReference type="AlphaFoldDB" id="A0A4Y8X463"/>
<evidence type="ECO:0000313" key="2">
    <source>
        <dbReference type="Proteomes" id="UP000560081"/>
    </source>
</evidence>
<accession>A0A4Y8X463</accession>